<accession>A0AAN7I8T4</accession>
<reference evidence="2 3" key="1">
    <citation type="journal article" date="2023" name="G3 (Bethesda)">
        <title>A haplotype-resolved chromosome-scale genome for Quercus rubra L. provides insights into the genetics of adaptive traits for red oak species.</title>
        <authorList>
            <person name="Kapoor B."/>
            <person name="Jenkins J."/>
            <person name="Schmutz J."/>
            <person name="Zhebentyayeva T."/>
            <person name="Kuelheim C."/>
            <person name="Coggeshall M."/>
            <person name="Heim C."/>
            <person name="Lasky J.R."/>
            <person name="Leites L."/>
            <person name="Islam-Faridi N."/>
            <person name="Romero-Severson J."/>
            <person name="DeLeo V.L."/>
            <person name="Lucas S.M."/>
            <person name="Lazic D."/>
            <person name="Gailing O."/>
            <person name="Carlson J."/>
            <person name="Staton M."/>
        </authorList>
    </citation>
    <scope>NUCLEOTIDE SEQUENCE [LARGE SCALE GENOMIC DNA]</scope>
    <source>
        <strain evidence="2">Pseudo-F2</strain>
    </source>
</reference>
<gene>
    <name evidence="2" type="ORF">RGQ29_004373</name>
</gene>
<name>A0AAN7I8T4_QUERU</name>
<keyword evidence="3" id="KW-1185">Reference proteome</keyword>
<protein>
    <submittedName>
        <fullName evidence="2">Uncharacterized protein</fullName>
    </submittedName>
</protein>
<evidence type="ECO:0000313" key="2">
    <source>
        <dbReference type="EMBL" id="KAK4568925.1"/>
    </source>
</evidence>
<feature type="compositionally biased region" description="Basic and acidic residues" evidence="1">
    <location>
        <begin position="101"/>
        <end position="114"/>
    </location>
</feature>
<feature type="compositionally biased region" description="Basic and acidic residues" evidence="1">
    <location>
        <begin position="248"/>
        <end position="257"/>
    </location>
</feature>
<feature type="region of interest" description="Disordered" evidence="1">
    <location>
        <begin position="1"/>
        <end position="69"/>
    </location>
</feature>
<feature type="compositionally biased region" description="Polar residues" evidence="1">
    <location>
        <begin position="190"/>
        <end position="218"/>
    </location>
</feature>
<dbReference type="PANTHER" id="PTHR34466">
    <property type="entry name" value="OS11G0129800 PROTEIN"/>
    <property type="match status" value="1"/>
</dbReference>
<feature type="compositionally biased region" description="Low complexity" evidence="1">
    <location>
        <begin position="50"/>
        <end position="59"/>
    </location>
</feature>
<sequence>MATSAFKSTTKRTSIGAATSSSTDDSAAASSNRSSSSASAAAHHRRSRSLSRFSRPSYSGNDSFDDVVVSAPRGKFVNTTRGSGFPEISLDDLAIEFFDSSGDRGRSSAKRISDDVTGDLKSSSSAASQRRGRSVSRQSARAASGGDGRGSVCNNSGGGRVVSESNPRRRRSVSVVRYQISDSESDLDHSQNSSNRANPKSVGSGNKQMRPAVSNQRQVLRRSFSQKDLKSHDGYSSQSSVLTDDEGRDGHSSRSGIEKTIRAVYAQKKAEHPSEDDVNGGLYAVMRNELRNAVEEIKMELEQAMVKTKTSDSASGDCMQSNDSDVLQAVSSIRRNYSTKLGQSEKRKQDLLAKIVLEEQRGRGLSKIVKEMLPDTKKKELLPDPKKNAVEKPARARRRSNDRSRMSKRLTEEAEKYIEDFISNVEDTTDISSLDGERSDTSSSIGVIVKPETLYSPAVSNSLPVEMDGVILPWLQWETSNEVTPQSCKSKAEPPTTPNTLRNAAQEVYTTQDQSNRSTSSRGSWSPGVIVNLSMNIEEDTGRKFGEPGNYHSQSCSGESRGGLWPDMDDYLKPQSTEEFIIERWKQKERISSGSLLLCNHMFF</sequence>
<evidence type="ECO:0000256" key="1">
    <source>
        <dbReference type="SAM" id="MobiDB-lite"/>
    </source>
</evidence>
<dbReference type="AlphaFoldDB" id="A0AAN7I8T4"/>
<feature type="region of interest" description="Disordered" evidence="1">
    <location>
        <begin position="376"/>
        <end position="409"/>
    </location>
</feature>
<dbReference type="Proteomes" id="UP001324115">
    <property type="component" value="Unassembled WGS sequence"/>
</dbReference>
<comment type="caution">
    <text evidence="2">The sequence shown here is derived from an EMBL/GenBank/DDBJ whole genome shotgun (WGS) entry which is preliminary data.</text>
</comment>
<organism evidence="2 3">
    <name type="scientific">Quercus rubra</name>
    <name type="common">Northern red oak</name>
    <name type="synonym">Quercus borealis</name>
    <dbReference type="NCBI Taxonomy" id="3512"/>
    <lineage>
        <taxon>Eukaryota</taxon>
        <taxon>Viridiplantae</taxon>
        <taxon>Streptophyta</taxon>
        <taxon>Embryophyta</taxon>
        <taxon>Tracheophyta</taxon>
        <taxon>Spermatophyta</taxon>
        <taxon>Magnoliopsida</taxon>
        <taxon>eudicotyledons</taxon>
        <taxon>Gunneridae</taxon>
        <taxon>Pentapetalae</taxon>
        <taxon>rosids</taxon>
        <taxon>fabids</taxon>
        <taxon>Fagales</taxon>
        <taxon>Fagaceae</taxon>
        <taxon>Quercus</taxon>
    </lineage>
</organism>
<feature type="compositionally biased region" description="Low complexity" evidence="1">
    <location>
        <begin position="12"/>
        <end position="41"/>
    </location>
</feature>
<proteinExistence type="predicted"/>
<evidence type="ECO:0000313" key="3">
    <source>
        <dbReference type="Proteomes" id="UP001324115"/>
    </source>
</evidence>
<feature type="region of interest" description="Disordered" evidence="1">
    <location>
        <begin position="100"/>
        <end position="257"/>
    </location>
</feature>
<dbReference type="EMBL" id="JAXUIC010000010">
    <property type="protein sequence ID" value="KAK4568925.1"/>
    <property type="molecule type" value="Genomic_DNA"/>
</dbReference>
<dbReference type="PANTHER" id="PTHR34466:SF1">
    <property type="entry name" value="OS06G0609800 PROTEIN"/>
    <property type="match status" value="1"/>
</dbReference>
<feature type="compositionally biased region" description="Low complexity" evidence="1">
    <location>
        <begin position="122"/>
        <end position="144"/>
    </location>
</feature>